<comment type="caution">
    <text evidence="1">The sequence shown here is derived from an EMBL/GenBank/DDBJ whole genome shotgun (WGS) entry which is preliminary data.</text>
</comment>
<evidence type="ECO:0000313" key="2">
    <source>
        <dbReference type="Proteomes" id="UP000321055"/>
    </source>
</evidence>
<organism evidence="1 2">
    <name type="scientific">Nitrosomonas oligotropha</name>
    <dbReference type="NCBI Taxonomy" id="42354"/>
    <lineage>
        <taxon>Bacteria</taxon>
        <taxon>Pseudomonadati</taxon>
        <taxon>Pseudomonadota</taxon>
        <taxon>Betaproteobacteria</taxon>
        <taxon>Nitrosomonadales</taxon>
        <taxon>Nitrosomonadaceae</taxon>
        <taxon>Nitrosomonas</taxon>
    </lineage>
</organism>
<reference evidence="1 2" key="1">
    <citation type="submission" date="2018-09" db="EMBL/GenBank/DDBJ databases">
        <title>Metagenome Assembled Genomes from an Advanced Water Purification Facility.</title>
        <authorList>
            <person name="Stamps B.W."/>
            <person name="Spear J.R."/>
        </authorList>
    </citation>
    <scope>NUCLEOTIDE SEQUENCE [LARGE SCALE GENOMIC DNA]</scope>
    <source>
        <strain evidence="1">Bin_54_1</strain>
    </source>
</reference>
<dbReference type="AlphaFoldDB" id="A0A5C7VVF1"/>
<name>A0A5C7VVF1_9PROT</name>
<protein>
    <submittedName>
        <fullName evidence="1">DUF2971 domain-containing protein</fullName>
    </submittedName>
</protein>
<proteinExistence type="predicted"/>
<gene>
    <name evidence="1" type="ORF">E6Q60_07175</name>
</gene>
<dbReference type="EMBL" id="SSFX01000049">
    <property type="protein sequence ID" value="TXI28492.1"/>
    <property type="molecule type" value="Genomic_DNA"/>
</dbReference>
<accession>A0A5C7VVF1</accession>
<evidence type="ECO:0000313" key="1">
    <source>
        <dbReference type="EMBL" id="TXI28492.1"/>
    </source>
</evidence>
<dbReference type="Proteomes" id="UP000321055">
    <property type="component" value="Unassembled WGS sequence"/>
</dbReference>
<sequence>MKQEMLHHYTSINTLALILQNKKIRFNRLDRVDDVSEAQAYGKYDLSKYLFVSCWTDKLEESIPQWHMYTENMTGVRISLPRDFLVYKPLDIPKETGIIHTENIFSPISWTQIFADNYFIFPFFANKKMIERKVIYVDDIQGIYSDAVNIDVDLNGKAKMEFKGIGDLACHKHKAWAFQNEFRFVFFAVPSLKIPPGGFANGNFISSFSSHIIQCVYDHVAPPVNYLDIDIGEALDKIQITLGPKCNQSHKVIVEALVKQYTTNGTVTDSVLTGSIRHPIRA</sequence>